<dbReference type="Gene3D" id="1.20.120.710">
    <property type="entry name" value="Haloacid dehalogenase hydrolase-like domain"/>
    <property type="match status" value="1"/>
</dbReference>
<dbReference type="InterPro" id="IPR036412">
    <property type="entry name" value="HAD-like_sf"/>
</dbReference>
<dbReference type="EMBL" id="CP017105">
    <property type="protein sequence ID" value="APO71464.1"/>
    <property type="molecule type" value="Genomic_DNA"/>
</dbReference>
<dbReference type="Pfam" id="PF00702">
    <property type="entry name" value="Hydrolase"/>
    <property type="match status" value="1"/>
</dbReference>
<sequence length="241" mass="26765">MSEPQGGVLVFDLDDTLYLESDFAKSGFEAASAWLDREMGVANFADHCHAIFATGRRSRVFDEALAAAGMAGDRTLTAKLIEVYRQHHPRIALAPDALEYLCNPARKARLALITDGYAATQMAKVKALGLEEILDHIIYTDVWGPKFWKPHPRAFEAIQEWSGVPCAELVYVADNPAKDFIAPRRLGWRTIQIARIGRIHMAYATEPDHRPDAVITSLFDLDACLATLRAAPQFTITTNPK</sequence>
<protein>
    <submittedName>
        <fullName evidence="4">HAD superfamily hydrolase protein</fullName>
    </submittedName>
</protein>
<dbReference type="InterPro" id="IPR051400">
    <property type="entry name" value="HAD-like_hydrolase"/>
</dbReference>
<dbReference type="SFLD" id="SFLDS00003">
    <property type="entry name" value="Haloacid_Dehalogenase"/>
    <property type="match status" value="1"/>
</dbReference>
<keyword evidence="4" id="KW-0614">Plasmid</keyword>
<evidence type="ECO:0000256" key="1">
    <source>
        <dbReference type="ARBA" id="ARBA00022723"/>
    </source>
</evidence>
<proteinExistence type="predicted"/>
<evidence type="ECO:0000313" key="5">
    <source>
        <dbReference type="Proteomes" id="UP000184749"/>
    </source>
</evidence>
<evidence type="ECO:0000256" key="3">
    <source>
        <dbReference type="ARBA" id="ARBA00022842"/>
    </source>
</evidence>
<dbReference type="InterPro" id="IPR023214">
    <property type="entry name" value="HAD_sf"/>
</dbReference>
<reference evidence="4 5" key="1">
    <citation type="submission" date="2016-09" db="EMBL/GenBank/DDBJ databases">
        <title>The complete genome sequences of Rhizobium gallicum, symbiovars gallicum and phaseoli, symbionts associated to common bean (Phaseolus vulgaris).</title>
        <authorList>
            <person name="Bustos P."/>
            <person name="Santamaria R.I."/>
            <person name="Perez-Carrascal O.M."/>
            <person name="Juarez S."/>
            <person name="Lozano L."/>
            <person name="Martinez-Flores I."/>
            <person name="Martinez-Romero E."/>
            <person name="Cevallos M."/>
            <person name="Romero D."/>
            <person name="Davila G."/>
            <person name="Gonzalez V."/>
        </authorList>
    </citation>
    <scope>NUCLEOTIDE SEQUENCE [LARGE SCALE GENOMIC DNA]</scope>
    <source>
        <strain evidence="4 5">IE4872</strain>
        <plasmid evidence="5">prgalie4872d</plasmid>
    </source>
</reference>
<keyword evidence="2 4" id="KW-0378">Hydrolase</keyword>
<dbReference type="Gene3D" id="3.40.50.1000">
    <property type="entry name" value="HAD superfamily/HAD-like"/>
    <property type="match status" value="1"/>
</dbReference>
<keyword evidence="1" id="KW-0479">Metal-binding</keyword>
<dbReference type="PANTHER" id="PTHR46470:SF2">
    <property type="entry name" value="GLYCERALDEHYDE 3-PHOSPHATE PHOSPHATASE"/>
    <property type="match status" value="1"/>
</dbReference>
<dbReference type="RefSeq" id="WP_074071774.1">
    <property type="nucleotide sequence ID" value="NZ_CP017105.1"/>
</dbReference>
<dbReference type="GO" id="GO:0046872">
    <property type="term" value="F:metal ion binding"/>
    <property type="evidence" value="ECO:0007669"/>
    <property type="project" value="UniProtKB-KW"/>
</dbReference>
<accession>A0A1L5NU91</accession>
<geneLocation type="plasmid" evidence="5">
    <name>prgalie4872d</name>
</geneLocation>
<dbReference type="Proteomes" id="UP000184749">
    <property type="component" value="Plasmid pRgalIE4872d"/>
</dbReference>
<dbReference type="PANTHER" id="PTHR46470">
    <property type="entry name" value="N-ACYLNEURAMINATE-9-PHOSPHATASE"/>
    <property type="match status" value="1"/>
</dbReference>
<dbReference type="SFLD" id="SFLDG01129">
    <property type="entry name" value="C1.5:_HAD__Beta-PGM__Phosphata"/>
    <property type="match status" value="1"/>
</dbReference>
<evidence type="ECO:0000256" key="2">
    <source>
        <dbReference type="ARBA" id="ARBA00022801"/>
    </source>
</evidence>
<dbReference type="GO" id="GO:0016791">
    <property type="term" value="F:phosphatase activity"/>
    <property type="evidence" value="ECO:0007669"/>
    <property type="project" value="TreeGrafter"/>
</dbReference>
<dbReference type="SUPFAM" id="SSF56784">
    <property type="entry name" value="HAD-like"/>
    <property type="match status" value="1"/>
</dbReference>
<gene>
    <name evidence="4" type="ORF">IE4872_PD00935</name>
</gene>
<name>A0A1L5NU91_9HYPH</name>
<evidence type="ECO:0000313" key="4">
    <source>
        <dbReference type="EMBL" id="APO71464.1"/>
    </source>
</evidence>
<keyword evidence="3" id="KW-0460">Magnesium</keyword>
<dbReference type="AlphaFoldDB" id="A0A1L5NU91"/>
<organism evidence="4 5">
    <name type="scientific">Rhizobium gallicum</name>
    <dbReference type="NCBI Taxonomy" id="56730"/>
    <lineage>
        <taxon>Bacteria</taxon>
        <taxon>Pseudomonadati</taxon>
        <taxon>Pseudomonadota</taxon>
        <taxon>Alphaproteobacteria</taxon>
        <taxon>Hyphomicrobiales</taxon>
        <taxon>Rhizobiaceae</taxon>
        <taxon>Rhizobium/Agrobacterium group</taxon>
        <taxon>Rhizobium</taxon>
    </lineage>
</organism>